<dbReference type="Gene3D" id="2.60.120.200">
    <property type="match status" value="2"/>
</dbReference>
<dbReference type="PANTHER" id="PTHR23282:SF142">
    <property type="entry name" value="MAM DOMAIN-CONTAINING PROTEIN"/>
    <property type="match status" value="1"/>
</dbReference>
<accession>A0A6S7JKJ2</accession>
<protein>
    <submittedName>
        <fullName evidence="2">MAM and LDL-receptor class A domain-containing 2-like</fullName>
    </submittedName>
</protein>
<reference evidence="2" key="1">
    <citation type="submission" date="2020-04" db="EMBL/GenBank/DDBJ databases">
        <authorList>
            <person name="Alioto T."/>
            <person name="Alioto T."/>
            <person name="Gomez Garrido J."/>
        </authorList>
    </citation>
    <scope>NUCLEOTIDE SEQUENCE</scope>
    <source>
        <strain evidence="2">A484AB</strain>
    </source>
</reference>
<dbReference type="AlphaFoldDB" id="A0A6S7JKJ2"/>
<proteinExistence type="predicted"/>
<dbReference type="EMBL" id="CACRXK020009409">
    <property type="protein sequence ID" value="CAB4017111.1"/>
    <property type="molecule type" value="Genomic_DNA"/>
</dbReference>
<name>A0A6S7JKJ2_PARCT</name>
<dbReference type="PROSITE" id="PS50060">
    <property type="entry name" value="MAM_2"/>
    <property type="match status" value="2"/>
</dbReference>
<evidence type="ECO:0000313" key="3">
    <source>
        <dbReference type="Proteomes" id="UP001152795"/>
    </source>
</evidence>
<keyword evidence="3" id="KW-1185">Reference proteome</keyword>
<dbReference type="Proteomes" id="UP001152795">
    <property type="component" value="Unassembled WGS sequence"/>
</dbReference>
<dbReference type="OrthoDB" id="6107927at2759"/>
<feature type="region of interest" description="Disordered" evidence="1">
    <location>
        <begin position="227"/>
        <end position="249"/>
    </location>
</feature>
<dbReference type="InterPro" id="IPR051560">
    <property type="entry name" value="MAM_domain-containing"/>
</dbReference>
<feature type="compositionally biased region" description="Acidic residues" evidence="1">
    <location>
        <begin position="144"/>
        <end position="157"/>
    </location>
</feature>
<dbReference type="Pfam" id="PF00629">
    <property type="entry name" value="MAM"/>
    <property type="match status" value="2"/>
</dbReference>
<sequence length="249" mass="28040">MDSLWSLSGDQGNGWHQAQVAVNNQMASYQFVIEGVRGKSFIGDIAIDDISLMDSCPARDKFFCDFEDLNSCQWTQDKSDDFDWTRNQASTPLEGTGPLTDHTKSSGRTSDHEDVGGPSNAHKFPGDTELNERPDTLKTGATSDADDQEFFEEDDEYVIPASGEPQHETPGQNEIYEEPKLSPENPVYTELDLNGRNTTEDGTYQKLVKQDSDYVIAAHERRESYQDIKMGENFPDYTELDQSKRETEV</sequence>
<dbReference type="InterPro" id="IPR000998">
    <property type="entry name" value="MAM_dom"/>
</dbReference>
<dbReference type="SUPFAM" id="SSF49899">
    <property type="entry name" value="Concanavalin A-like lectins/glucanases"/>
    <property type="match status" value="2"/>
</dbReference>
<organism evidence="2 3">
    <name type="scientific">Paramuricea clavata</name>
    <name type="common">Red gorgonian</name>
    <name type="synonym">Violescent sea-whip</name>
    <dbReference type="NCBI Taxonomy" id="317549"/>
    <lineage>
        <taxon>Eukaryota</taxon>
        <taxon>Metazoa</taxon>
        <taxon>Cnidaria</taxon>
        <taxon>Anthozoa</taxon>
        <taxon>Octocorallia</taxon>
        <taxon>Malacalcyonacea</taxon>
        <taxon>Plexauridae</taxon>
        <taxon>Paramuricea</taxon>
    </lineage>
</organism>
<comment type="caution">
    <text evidence="2">The sequence shown here is derived from an EMBL/GenBank/DDBJ whole genome shotgun (WGS) entry which is preliminary data.</text>
</comment>
<dbReference type="InterPro" id="IPR013320">
    <property type="entry name" value="ConA-like_dom_sf"/>
</dbReference>
<gene>
    <name evidence="2" type="ORF">PACLA_8A069635</name>
</gene>
<dbReference type="GO" id="GO:0016020">
    <property type="term" value="C:membrane"/>
    <property type="evidence" value="ECO:0007669"/>
    <property type="project" value="InterPro"/>
</dbReference>
<feature type="compositionally biased region" description="Basic and acidic residues" evidence="1">
    <location>
        <begin position="124"/>
        <end position="136"/>
    </location>
</feature>
<feature type="region of interest" description="Disordered" evidence="1">
    <location>
        <begin position="77"/>
        <end position="185"/>
    </location>
</feature>
<feature type="compositionally biased region" description="Basic and acidic residues" evidence="1">
    <location>
        <begin position="101"/>
        <end position="115"/>
    </location>
</feature>
<evidence type="ECO:0000313" key="2">
    <source>
        <dbReference type="EMBL" id="CAB4017111.1"/>
    </source>
</evidence>
<evidence type="ECO:0000256" key="1">
    <source>
        <dbReference type="SAM" id="MobiDB-lite"/>
    </source>
</evidence>
<dbReference type="PANTHER" id="PTHR23282">
    <property type="entry name" value="APICAL ENDOSOMAL GLYCOPROTEIN PRECURSOR"/>
    <property type="match status" value="1"/>
</dbReference>